<dbReference type="PANTHER" id="PTHR32116">
    <property type="entry name" value="GALACTURONOSYLTRANSFERASE 4-RELATED"/>
    <property type="match status" value="1"/>
</dbReference>
<dbReference type="Pfam" id="PF25557">
    <property type="entry name" value="GAUT_1"/>
    <property type="match status" value="1"/>
</dbReference>
<dbReference type="GO" id="GO:0071555">
    <property type="term" value="P:cell wall organization"/>
    <property type="evidence" value="ECO:0007669"/>
    <property type="project" value="UniProtKB-KW"/>
</dbReference>
<evidence type="ECO:0000256" key="4">
    <source>
        <dbReference type="ARBA" id="ARBA00022679"/>
    </source>
</evidence>
<dbReference type="SUPFAM" id="SSF53448">
    <property type="entry name" value="Nucleotide-diphospho-sugar transferases"/>
    <property type="match status" value="1"/>
</dbReference>
<evidence type="ECO:0000256" key="2">
    <source>
        <dbReference type="ARBA" id="ARBA00006351"/>
    </source>
</evidence>
<accession>A0AAV0Z6Y5</accession>
<sequence length="631" mass="71683">MFQLVTILLLLCAHCRFIFSAINPCHGGHSNFRNLSNPQNPSIQIHPRRPLASGSLRIQPLRRSRFLRLRFRRLFHRNPLFQTKPYFLRFTFFMGLSFPNLLSQSLTVPSEISHAASTSFGSLHFLFADSSNAMLESEVSVPENELHSVGKSCIDLIDSGVECVTVGDDGKVNLVSVGDSNLNYRRLFDSDGLVSYTAVKWASPVEFATGGYGFGLQWWDQRKPGHPVSKFKGNCVKRKKESPLNQKCILSLIGFPIMSLKSGSLTMQGKQHIESSSKVNNIKHRDETPPDVRVRKLKDQLIQAKVYLSLQAVRNIPHLTRELRLRVKEVSRTIGEASKDSDLPRNANERMKAMEQSLMKARQIQDDCATSVKKLRAMLHSSEDQLRVHKKQTLFLTQLTTKTLPKGLHCLPLRLTTEYYNLNSSQQQFPNQEKLEDPGLYHYAIFSDNILATAVVVNSTAAHAKDSSKHVFHIVTDRLNYAAMRMWFLANPPGKAAVQVQNIEDFAWLNSSYSPFLKQISSPSMIDYYFKAHCASSDSNLKFRNPKYLSMLNHLRFYLPEIFPNLKKVLFLDDDVIVQKDLTGLWSINLKGNVNGAVETCTESFHRFDHYLNFSNPLIAKNINNVFCSLV</sequence>
<dbReference type="Gene3D" id="3.90.550.10">
    <property type="entry name" value="Spore Coat Polysaccharide Biosynthesis Protein SpsA, Chain A"/>
    <property type="match status" value="1"/>
</dbReference>
<organism evidence="7 8">
    <name type="scientific">Vicia faba</name>
    <name type="common">Broad bean</name>
    <name type="synonym">Faba vulgaris</name>
    <dbReference type="NCBI Taxonomy" id="3906"/>
    <lineage>
        <taxon>Eukaryota</taxon>
        <taxon>Viridiplantae</taxon>
        <taxon>Streptophyta</taxon>
        <taxon>Embryophyta</taxon>
        <taxon>Tracheophyta</taxon>
        <taxon>Spermatophyta</taxon>
        <taxon>Magnoliopsida</taxon>
        <taxon>eudicotyledons</taxon>
        <taxon>Gunneridae</taxon>
        <taxon>Pentapetalae</taxon>
        <taxon>rosids</taxon>
        <taxon>fabids</taxon>
        <taxon>Fabales</taxon>
        <taxon>Fabaceae</taxon>
        <taxon>Papilionoideae</taxon>
        <taxon>50 kb inversion clade</taxon>
        <taxon>NPAAA clade</taxon>
        <taxon>Hologalegina</taxon>
        <taxon>IRL clade</taxon>
        <taxon>Fabeae</taxon>
        <taxon>Vicia</taxon>
    </lineage>
</organism>
<dbReference type="InterPro" id="IPR029993">
    <property type="entry name" value="GAUT"/>
</dbReference>
<dbReference type="PANTHER" id="PTHR32116:SF107">
    <property type="entry name" value="HEXOSYLTRANSFERASE"/>
    <property type="match status" value="1"/>
</dbReference>
<feature type="signal peptide" evidence="6">
    <location>
        <begin position="1"/>
        <end position="20"/>
    </location>
</feature>
<comment type="subcellular location">
    <subcellularLocation>
        <location evidence="5">Golgi apparatus membrane</location>
        <topology evidence="5">Single-pass type II membrane protein</topology>
    </subcellularLocation>
</comment>
<keyword evidence="4" id="KW-0808">Transferase</keyword>
<keyword evidence="8" id="KW-1185">Reference proteome</keyword>
<evidence type="ECO:0000313" key="8">
    <source>
        <dbReference type="Proteomes" id="UP001157006"/>
    </source>
</evidence>
<dbReference type="Pfam" id="PF01501">
    <property type="entry name" value="Glyco_transf_8"/>
    <property type="match status" value="1"/>
</dbReference>
<keyword evidence="3 5" id="KW-0328">Glycosyltransferase</keyword>
<reference evidence="7 8" key="1">
    <citation type="submission" date="2023-01" db="EMBL/GenBank/DDBJ databases">
        <authorList>
            <person name="Kreplak J."/>
        </authorList>
    </citation>
    <scope>NUCLEOTIDE SEQUENCE [LARGE SCALE GENOMIC DNA]</scope>
</reference>
<dbReference type="GO" id="GO:0000139">
    <property type="term" value="C:Golgi membrane"/>
    <property type="evidence" value="ECO:0007669"/>
    <property type="project" value="UniProtKB-SubCell"/>
</dbReference>
<keyword evidence="6" id="KW-0732">Signal</keyword>
<dbReference type="EC" id="2.4.1.-" evidence="5"/>
<dbReference type="Proteomes" id="UP001157006">
    <property type="component" value="Chromosome 1S"/>
</dbReference>
<dbReference type="InterPro" id="IPR015943">
    <property type="entry name" value="WD40/YVTN_repeat-like_dom_sf"/>
</dbReference>
<evidence type="ECO:0000313" key="7">
    <source>
        <dbReference type="EMBL" id="CAI8592599.1"/>
    </source>
</evidence>
<evidence type="ECO:0000256" key="6">
    <source>
        <dbReference type="SAM" id="SignalP"/>
    </source>
</evidence>
<name>A0AAV0Z6Y5_VICFA</name>
<keyword evidence="5" id="KW-0961">Cell wall biogenesis/degradation</keyword>
<gene>
    <name evidence="7" type="ORF">VFH_I047800</name>
</gene>
<dbReference type="AlphaFoldDB" id="A0AAV0Z6Y5"/>
<dbReference type="EMBL" id="OX451735">
    <property type="protein sequence ID" value="CAI8592599.1"/>
    <property type="molecule type" value="Genomic_DNA"/>
</dbReference>
<dbReference type="InterPro" id="IPR002495">
    <property type="entry name" value="Glyco_trans_8"/>
</dbReference>
<evidence type="ECO:0000256" key="5">
    <source>
        <dbReference type="RuleBase" id="RU362027"/>
    </source>
</evidence>
<proteinExistence type="inferred from homology"/>
<dbReference type="InterPro" id="IPR029044">
    <property type="entry name" value="Nucleotide-diphossugar_trans"/>
</dbReference>
<dbReference type="GO" id="GO:0047262">
    <property type="term" value="F:polygalacturonate 4-alpha-galacturonosyltransferase activity"/>
    <property type="evidence" value="ECO:0007669"/>
    <property type="project" value="InterPro"/>
</dbReference>
<feature type="chain" id="PRO_5044010100" description="Hexosyltransferase" evidence="6">
    <location>
        <begin position="21"/>
        <end position="631"/>
    </location>
</feature>
<keyword evidence="5" id="KW-0333">Golgi apparatus</keyword>
<comment type="similarity">
    <text evidence="2 5">Belongs to the glycosyltransferase 8 family.</text>
</comment>
<protein>
    <recommendedName>
        <fullName evidence="5">Hexosyltransferase</fullName>
        <ecNumber evidence="5">2.4.1.-</ecNumber>
    </recommendedName>
</protein>
<comment type="pathway">
    <text evidence="1 5">Glycan metabolism; pectin biosynthesis.</text>
</comment>
<evidence type="ECO:0000256" key="3">
    <source>
        <dbReference type="ARBA" id="ARBA00022676"/>
    </source>
</evidence>
<dbReference type="Gene3D" id="2.130.10.10">
    <property type="entry name" value="YVTN repeat-like/Quinoprotein amine dehydrogenase"/>
    <property type="match status" value="1"/>
</dbReference>
<evidence type="ECO:0000256" key="1">
    <source>
        <dbReference type="ARBA" id="ARBA00004877"/>
    </source>
</evidence>